<comment type="similarity">
    <text evidence="2 9">Belongs to the fimbrial export usher family.</text>
</comment>
<dbReference type="InterPro" id="IPR000015">
    <property type="entry name" value="Fimb_usher"/>
</dbReference>
<evidence type="ECO:0000256" key="4">
    <source>
        <dbReference type="ARBA" id="ARBA00022452"/>
    </source>
</evidence>
<dbReference type="Pfam" id="PF00577">
    <property type="entry name" value="Usher"/>
    <property type="match status" value="1"/>
</dbReference>
<evidence type="ECO:0008006" key="16">
    <source>
        <dbReference type="Google" id="ProtNLM"/>
    </source>
</evidence>
<feature type="domain" description="PapC N-terminal" evidence="13">
    <location>
        <begin position="80"/>
        <end position="233"/>
    </location>
</feature>
<evidence type="ECO:0000256" key="1">
    <source>
        <dbReference type="ARBA" id="ARBA00004571"/>
    </source>
</evidence>
<comment type="caution">
    <text evidence="14">The sequence shown here is derived from an EMBL/GenBank/DDBJ whole genome shotgun (WGS) entry which is preliminary data.</text>
</comment>
<evidence type="ECO:0000256" key="5">
    <source>
        <dbReference type="ARBA" id="ARBA00022692"/>
    </source>
</evidence>
<feature type="transmembrane region" description="Helical" evidence="11">
    <location>
        <begin position="20"/>
        <end position="40"/>
    </location>
</feature>
<evidence type="ECO:0000256" key="3">
    <source>
        <dbReference type="ARBA" id="ARBA00022448"/>
    </source>
</evidence>
<dbReference type="FunFam" id="2.60.40.3110:FF:000001">
    <property type="entry name" value="Putative fimbrial outer membrane usher"/>
    <property type="match status" value="1"/>
</dbReference>
<gene>
    <name evidence="14" type="ORF">B0T45_18205</name>
</gene>
<dbReference type="InterPro" id="IPR025949">
    <property type="entry name" value="PapC-like_C"/>
</dbReference>
<protein>
    <recommendedName>
        <fullName evidence="16">Usher protein</fullName>
    </recommendedName>
</protein>
<evidence type="ECO:0000256" key="6">
    <source>
        <dbReference type="ARBA" id="ARBA00022729"/>
    </source>
</evidence>
<evidence type="ECO:0000256" key="8">
    <source>
        <dbReference type="ARBA" id="ARBA00023237"/>
    </source>
</evidence>
<dbReference type="InterPro" id="IPR042186">
    <property type="entry name" value="FimD_plug_dom"/>
</dbReference>
<keyword evidence="7 9" id="KW-0472">Membrane</keyword>
<evidence type="ECO:0000313" key="15">
    <source>
        <dbReference type="Proteomes" id="UP000192721"/>
    </source>
</evidence>
<dbReference type="InterPro" id="IPR043142">
    <property type="entry name" value="PapC-like_C_sf"/>
</dbReference>
<dbReference type="Proteomes" id="UP000192721">
    <property type="component" value="Unassembled WGS sequence"/>
</dbReference>
<dbReference type="GO" id="GO:0009297">
    <property type="term" value="P:pilus assembly"/>
    <property type="evidence" value="ECO:0007669"/>
    <property type="project" value="InterPro"/>
</dbReference>
<dbReference type="InterPro" id="IPR025885">
    <property type="entry name" value="PapC_N"/>
</dbReference>
<dbReference type="GO" id="GO:0009279">
    <property type="term" value="C:cell outer membrane"/>
    <property type="evidence" value="ECO:0007669"/>
    <property type="project" value="UniProtKB-SubCell"/>
</dbReference>
<dbReference type="PROSITE" id="PS01151">
    <property type="entry name" value="FIMBRIAL_USHER"/>
    <property type="match status" value="1"/>
</dbReference>
<dbReference type="InterPro" id="IPR018030">
    <property type="entry name" value="Fimbrial_membr_usher_CS"/>
</dbReference>
<dbReference type="RefSeq" id="WP_081556447.1">
    <property type="nucleotide sequence ID" value="NZ_MUKV01000030.1"/>
</dbReference>
<dbReference type="Pfam" id="PF13954">
    <property type="entry name" value="PapC_N"/>
    <property type="match status" value="1"/>
</dbReference>
<dbReference type="EMBL" id="MUKV01000030">
    <property type="protein sequence ID" value="OQS34862.1"/>
    <property type="molecule type" value="Genomic_DNA"/>
</dbReference>
<keyword evidence="4" id="KW-1134">Transmembrane beta strand</keyword>
<dbReference type="PANTHER" id="PTHR30451:SF20">
    <property type="entry name" value="FIMBRIAE USHER"/>
    <property type="match status" value="1"/>
</dbReference>
<dbReference type="SUPFAM" id="SSF141729">
    <property type="entry name" value="FimD N-terminal domain-like"/>
    <property type="match status" value="1"/>
</dbReference>
<feature type="domain" description="PapC-like C-terminal" evidence="12">
    <location>
        <begin position="810"/>
        <end position="875"/>
    </location>
</feature>
<evidence type="ECO:0000259" key="13">
    <source>
        <dbReference type="Pfam" id="PF13954"/>
    </source>
</evidence>
<dbReference type="Pfam" id="PF13953">
    <property type="entry name" value="PapC_C"/>
    <property type="match status" value="1"/>
</dbReference>
<keyword evidence="8 9" id="KW-0998">Cell outer membrane</keyword>
<evidence type="ECO:0000256" key="7">
    <source>
        <dbReference type="ARBA" id="ARBA00023136"/>
    </source>
</evidence>
<dbReference type="Gene3D" id="2.60.40.2070">
    <property type="match status" value="1"/>
</dbReference>
<evidence type="ECO:0000256" key="9">
    <source>
        <dbReference type="RuleBase" id="RU003884"/>
    </source>
</evidence>
<reference evidence="14 15" key="1">
    <citation type="submission" date="2017-02" db="EMBL/GenBank/DDBJ databases">
        <title>Chromobacterium haemolyticum H5244.</title>
        <authorList>
            <person name="Gulvik C.A."/>
        </authorList>
    </citation>
    <scope>NUCLEOTIDE SEQUENCE [LARGE SCALE GENOMIC DNA]</scope>
    <source>
        <strain evidence="14 15">H5244</strain>
    </source>
</reference>
<evidence type="ECO:0000256" key="10">
    <source>
        <dbReference type="SAM" id="MobiDB-lite"/>
    </source>
</evidence>
<proteinExistence type="inferred from homology"/>
<evidence type="ECO:0000259" key="12">
    <source>
        <dbReference type="Pfam" id="PF13953"/>
    </source>
</evidence>
<sequence length="906" mass="95846">MIGLSVSDKARARAPKTKPLAWWAAGVLGGMLAGAAPSVGASGNTGTADLPDSAEAHSAALTAIRQPAAPAAGHARGLVFDSAYLFTGTGGPPLDLSRFEQEGKNPPGTYRLEISVNGRWQGMEDIEFVETASGTGARPCFRREQLERLGIDMDKAARGQSGSDELNPMPDALFCGDLAQYVPGASVNTDMAEQKLSLQVPAIFVHFASASTYVGPEKWENGVTAGLLNYNVNLYSSENQGKRSNSGYLGLNGGLNLGAWRLRHNGALSWGTGRAARYQSGSVYLQTDVPAWRSQLVLGETASSGELFDSLSFRGVQLSSDERMMPDTQRNYAPVIHGTARTNAKVSVSQRGYLIYETTVAPGAFTISDLQASGEGGDLLVKVTEADGQEYTSVVPYAATPQLLRGGVQRYSLIAGQVKQPGLTDDPLFAQAIYQRGLNGMWTAYAGATASQGYASGLFGVAANTSVGAFAADLTRAESRLSGDRRIQGNSLRLSYSKKLNSTGTNFSLLAYRYSTSGYLSLTERIVAEDQYQRRRTLNAIVRQRHRFDVNISQQLGGGSLYANGSMQQFWGSDSKEVNFSVGYGGNVGSVSYTLSAQRARNLTQGQTTQERSRTTYALNVSVPLGDSRRFPTLSGFLSHDSESGLQTTTSLAGTLGDDNRGSYSVSASHSERGGGSGSAGLGYQLPYTQLNASVSAGRGYNQYSASAAGALVAHPGGVTLAQTLGETLAVVRVPDAEGALVGAARARVDAHGYAVVPSLTPYHLNTIEVNPKGMPLDVELKQSTSKGLAPRAGSVVMLSYATEVARATLIDSRMPGDKPLPFGAAARNARGDNVGVVGQGGRLFAKGLEPNGWLIVEWGGAPEQQCRIDYQLPEKRAGRQQRYDMLVAPCLPQAQAAASTSQPSP</sequence>
<dbReference type="PANTHER" id="PTHR30451">
    <property type="entry name" value="OUTER MEMBRANE USHER PROTEIN"/>
    <property type="match status" value="1"/>
</dbReference>
<dbReference type="Gene3D" id="2.60.40.3110">
    <property type="match status" value="1"/>
</dbReference>
<dbReference type="InterPro" id="IPR037224">
    <property type="entry name" value="PapC_N_sf"/>
</dbReference>
<keyword evidence="5 9" id="KW-0812">Transmembrane</keyword>
<evidence type="ECO:0000313" key="14">
    <source>
        <dbReference type="EMBL" id="OQS34862.1"/>
    </source>
</evidence>
<dbReference type="Gene3D" id="3.10.20.410">
    <property type="match status" value="1"/>
</dbReference>
<keyword evidence="9" id="KW-1029">Fimbrium biogenesis</keyword>
<dbReference type="Gene3D" id="2.60.40.2610">
    <property type="entry name" value="Outer membrane usher protein FimD, plug domain"/>
    <property type="match status" value="1"/>
</dbReference>
<keyword evidence="11" id="KW-1133">Transmembrane helix</keyword>
<comment type="subcellular location">
    <subcellularLocation>
        <location evidence="1 9">Cell outer membrane</location>
        <topology evidence="1 9">Multi-pass membrane protein</topology>
    </subcellularLocation>
</comment>
<evidence type="ECO:0000256" key="11">
    <source>
        <dbReference type="SAM" id="Phobius"/>
    </source>
</evidence>
<dbReference type="GO" id="GO:0015473">
    <property type="term" value="F:fimbrial usher porin activity"/>
    <property type="evidence" value="ECO:0007669"/>
    <property type="project" value="InterPro"/>
</dbReference>
<evidence type="ECO:0000256" key="2">
    <source>
        <dbReference type="ARBA" id="ARBA00008064"/>
    </source>
</evidence>
<feature type="compositionally biased region" description="Polar residues" evidence="10">
    <location>
        <begin position="644"/>
        <end position="653"/>
    </location>
</feature>
<accession>A0A1W0CJW8</accession>
<dbReference type="AlphaFoldDB" id="A0A1W0CJW8"/>
<feature type="region of interest" description="Disordered" evidence="10">
    <location>
        <begin position="636"/>
        <end position="678"/>
    </location>
</feature>
<organism evidence="14 15">
    <name type="scientific">Chromobacterium haemolyticum</name>
    <dbReference type="NCBI Taxonomy" id="394935"/>
    <lineage>
        <taxon>Bacteria</taxon>
        <taxon>Pseudomonadati</taxon>
        <taxon>Pseudomonadota</taxon>
        <taxon>Betaproteobacteria</taxon>
        <taxon>Neisseriales</taxon>
        <taxon>Chromobacteriaceae</taxon>
        <taxon>Chromobacterium</taxon>
    </lineage>
</organism>
<keyword evidence="6" id="KW-0732">Signal</keyword>
<keyword evidence="3 9" id="KW-0813">Transport</keyword>
<name>A0A1W0CJW8_9NEIS</name>